<feature type="transmembrane region" description="Helical" evidence="8">
    <location>
        <begin position="107"/>
        <end position="127"/>
    </location>
</feature>
<organism evidence="9 10">
    <name type="scientific">Candidatus Pelethenecus faecipullorum</name>
    <dbReference type="NCBI Taxonomy" id="2840900"/>
    <lineage>
        <taxon>Bacteria</taxon>
        <taxon>Bacillati</taxon>
        <taxon>Mycoplasmatota</taxon>
        <taxon>Mollicutes</taxon>
        <taxon>Candidatus Pelethenecus</taxon>
    </lineage>
</organism>
<keyword evidence="5 8" id="KW-0406">Ion transport</keyword>
<dbReference type="GO" id="GO:0005886">
    <property type="term" value="C:plasma membrane"/>
    <property type="evidence" value="ECO:0007669"/>
    <property type="project" value="UniProtKB-SubCell"/>
</dbReference>
<comment type="similarity">
    <text evidence="8">Belongs to the MntP (TC 9.B.29) family.</text>
</comment>
<dbReference type="EMBL" id="DVLF01000015">
    <property type="protein sequence ID" value="HIT49469.1"/>
    <property type="molecule type" value="Genomic_DNA"/>
</dbReference>
<keyword evidence="3 8" id="KW-0812">Transmembrane</keyword>
<accession>A0A9D1GQR9</accession>
<dbReference type="AlphaFoldDB" id="A0A9D1GQR9"/>
<sequence length="188" mass="20154">MELLIRSFLLGIGLAMDACCVSMANGLKDSKMNVLKMILMAACFGLFQGLMPLLGYFVGHAFLTYIEPFIPWIALILLALIGIKMVWEGIHPPKDDEEECGKLGIKILLIQAIATSIDALSVGFTIADYRLSDALVCTGIVCGVTFLICLVAVLIGKIFGTKLGNKAEIIGGIILIAIGIEIFVSGLF</sequence>
<dbReference type="GO" id="GO:0005384">
    <property type="term" value="F:manganese ion transmembrane transporter activity"/>
    <property type="evidence" value="ECO:0007669"/>
    <property type="project" value="UniProtKB-UniRule"/>
</dbReference>
<evidence type="ECO:0000256" key="8">
    <source>
        <dbReference type="HAMAP-Rule" id="MF_01521"/>
    </source>
</evidence>
<comment type="subcellular location">
    <subcellularLocation>
        <location evidence="8">Cell membrane</location>
        <topology evidence="8">Multi-pass membrane protein</topology>
    </subcellularLocation>
</comment>
<dbReference type="Proteomes" id="UP000886758">
    <property type="component" value="Unassembled WGS sequence"/>
</dbReference>
<evidence type="ECO:0000256" key="5">
    <source>
        <dbReference type="ARBA" id="ARBA00023065"/>
    </source>
</evidence>
<keyword evidence="7 8" id="KW-0464">Manganese</keyword>
<dbReference type="InterPro" id="IPR003810">
    <property type="entry name" value="Mntp/YtaF"/>
</dbReference>
<evidence type="ECO:0000256" key="2">
    <source>
        <dbReference type="ARBA" id="ARBA00022475"/>
    </source>
</evidence>
<reference evidence="9" key="2">
    <citation type="journal article" date="2021" name="PeerJ">
        <title>Extensive microbial diversity within the chicken gut microbiome revealed by metagenomics and culture.</title>
        <authorList>
            <person name="Gilroy R."/>
            <person name="Ravi A."/>
            <person name="Getino M."/>
            <person name="Pursley I."/>
            <person name="Horton D.L."/>
            <person name="Alikhan N.F."/>
            <person name="Baker D."/>
            <person name="Gharbi K."/>
            <person name="Hall N."/>
            <person name="Watson M."/>
            <person name="Adriaenssens E.M."/>
            <person name="Foster-Nyarko E."/>
            <person name="Jarju S."/>
            <person name="Secka A."/>
            <person name="Antonio M."/>
            <person name="Oren A."/>
            <person name="Chaudhuri R.R."/>
            <person name="La Ragione R."/>
            <person name="Hildebrand F."/>
            <person name="Pallen M.J."/>
        </authorList>
    </citation>
    <scope>NUCLEOTIDE SEQUENCE</scope>
    <source>
        <strain evidence="9">ChiW17-6978</strain>
    </source>
</reference>
<dbReference type="HAMAP" id="MF_01521">
    <property type="entry name" value="MntP_pump"/>
    <property type="match status" value="1"/>
</dbReference>
<proteinExistence type="inferred from homology"/>
<feature type="transmembrane region" description="Helical" evidence="8">
    <location>
        <begin position="69"/>
        <end position="87"/>
    </location>
</feature>
<dbReference type="InterPro" id="IPR036259">
    <property type="entry name" value="MFS_trans_sf"/>
</dbReference>
<dbReference type="InterPro" id="IPR022929">
    <property type="entry name" value="Put_MntP"/>
</dbReference>
<name>A0A9D1GQR9_9MOLU</name>
<protein>
    <recommendedName>
        <fullName evidence="8">Putative manganese efflux pump MntP</fullName>
    </recommendedName>
</protein>
<comment type="function">
    <text evidence="8">Probably functions as a manganese efflux pump.</text>
</comment>
<keyword evidence="6 8" id="KW-0472">Membrane</keyword>
<evidence type="ECO:0000313" key="10">
    <source>
        <dbReference type="Proteomes" id="UP000886758"/>
    </source>
</evidence>
<evidence type="ECO:0000256" key="7">
    <source>
        <dbReference type="ARBA" id="ARBA00023211"/>
    </source>
</evidence>
<feature type="transmembrane region" description="Helical" evidence="8">
    <location>
        <begin position="39"/>
        <end position="63"/>
    </location>
</feature>
<gene>
    <name evidence="8" type="primary">mntP</name>
    <name evidence="9" type="ORF">IAD46_00430</name>
</gene>
<keyword evidence="4 8" id="KW-1133">Transmembrane helix</keyword>
<feature type="transmembrane region" description="Helical" evidence="8">
    <location>
        <begin position="6"/>
        <end position="27"/>
    </location>
</feature>
<dbReference type="PANTHER" id="PTHR35529:SF1">
    <property type="entry name" value="MANGANESE EFFLUX PUMP MNTP-RELATED"/>
    <property type="match status" value="1"/>
</dbReference>
<evidence type="ECO:0000256" key="4">
    <source>
        <dbReference type="ARBA" id="ARBA00022989"/>
    </source>
</evidence>
<keyword evidence="2 8" id="KW-1003">Cell membrane</keyword>
<dbReference type="SUPFAM" id="SSF103473">
    <property type="entry name" value="MFS general substrate transporter"/>
    <property type="match status" value="1"/>
</dbReference>
<evidence type="ECO:0000256" key="1">
    <source>
        <dbReference type="ARBA" id="ARBA00022448"/>
    </source>
</evidence>
<evidence type="ECO:0000256" key="6">
    <source>
        <dbReference type="ARBA" id="ARBA00023136"/>
    </source>
</evidence>
<keyword evidence="1 8" id="KW-0813">Transport</keyword>
<dbReference type="PANTHER" id="PTHR35529">
    <property type="entry name" value="MANGANESE EFFLUX PUMP MNTP-RELATED"/>
    <property type="match status" value="1"/>
</dbReference>
<evidence type="ECO:0000313" key="9">
    <source>
        <dbReference type="EMBL" id="HIT49469.1"/>
    </source>
</evidence>
<evidence type="ECO:0000256" key="3">
    <source>
        <dbReference type="ARBA" id="ARBA00022692"/>
    </source>
</evidence>
<reference evidence="9" key="1">
    <citation type="submission" date="2020-10" db="EMBL/GenBank/DDBJ databases">
        <authorList>
            <person name="Gilroy R."/>
        </authorList>
    </citation>
    <scope>NUCLEOTIDE SEQUENCE</scope>
    <source>
        <strain evidence="9">ChiW17-6978</strain>
    </source>
</reference>
<feature type="transmembrane region" description="Helical" evidence="8">
    <location>
        <begin position="167"/>
        <end position="187"/>
    </location>
</feature>
<feature type="transmembrane region" description="Helical" evidence="8">
    <location>
        <begin position="133"/>
        <end position="155"/>
    </location>
</feature>
<comment type="caution">
    <text evidence="9">The sequence shown here is derived from an EMBL/GenBank/DDBJ whole genome shotgun (WGS) entry which is preliminary data.</text>
</comment>
<dbReference type="Pfam" id="PF02659">
    <property type="entry name" value="Mntp"/>
    <property type="match status" value="1"/>
</dbReference>